<dbReference type="Gene3D" id="2.30.39.10">
    <property type="entry name" value="Alpha-1-antitrypsin, domain 1"/>
    <property type="match status" value="1"/>
</dbReference>
<dbReference type="SMART" id="SM00093">
    <property type="entry name" value="SERPIN"/>
    <property type="match status" value="1"/>
</dbReference>
<dbReference type="PANTHER" id="PTHR11461">
    <property type="entry name" value="SERINE PROTEASE INHIBITOR, SERPIN"/>
    <property type="match status" value="1"/>
</dbReference>
<dbReference type="InterPro" id="IPR023796">
    <property type="entry name" value="Serpin_dom"/>
</dbReference>
<evidence type="ECO:0000313" key="10">
    <source>
        <dbReference type="Proteomes" id="UP001321473"/>
    </source>
</evidence>
<evidence type="ECO:0000256" key="3">
    <source>
        <dbReference type="ARBA" id="ARBA00022525"/>
    </source>
</evidence>
<dbReference type="GO" id="GO:0004867">
    <property type="term" value="F:serine-type endopeptidase inhibitor activity"/>
    <property type="evidence" value="ECO:0007669"/>
    <property type="project" value="UniProtKB-KW"/>
</dbReference>
<keyword evidence="3" id="KW-0964">Secreted</keyword>
<evidence type="ECO:0000313" key="9">
    <source>
        <dbReference type="EMBL" id="KAK8762411.1"/>
    </source>
</evidence>
<organism evidence="9 10">
    <name type="scientific">Amblyomma americanum</name>
    <name type="common">Lone star tick</name>
    <dbReference type="NCBI Taxonomy" id="6943"/>
    <lineage>
        <taxon>Eukaryota</taxon>
        <taxon>Metazoa</taxon>
        <taxon>Ecdysozoa</taxon>
        <taxon>Arthropoda</taxon>
        <taxon>Chelicerata</taxon>
        <taxon>Arachnida</taxon>
        <taxon>Acari</taxon>
        <taxon>Parasitiformes</taxon>
        <taxon>Ixodida</taxon>
        <taxon>Ixodoidea</taxon>
        <taxon>Ixodidae</taxon>
        <taxon>Amblyomminae</taxon>
        <taxon>Amblyomma</taxon>
    </lineage>
</organism>
<dbReference type="CDD" id="cd00172">
    <property type="entry name" value="serpin"/>
    <property type="match status" value="1"/>
</dbReference>
<dbReference type="PROSITE" id="PS00284">
    <property type="entry name" value="SERPIN"/>
    <property type="match status" value="1"/>
</dbReference>
<keyword evidence="6" id="KW-0325">Glycoprotein</keyword>
<keyword evidence="10" id="KW-1185">Reference proteome</keyword>
<evidence type="ECO:0000256" key="6">
    <source>
        <dbReference type="ARBA" id="ARBA00023180"/>
    </source>
</evidence>
<dbReference type="InterPro" id="IPR000215">
    <property type="entry name" value="Serpin_fam"/>
</dbReference>
<evidence type="ECO:0000256" key="7">
    <source>
        <dbReference type="RuleBase" id="RU000411"/>
    </source>
</evidence>
<keyword evidence="4" id="KW-0646">Protease inhibitor</keyword>
<protein>
    <recommendedName>
        <fullName evidence="8">Serpin domain-containing protein</fullName>
    </recommendedName>
</protein>
<accession>A0AAQ4DIX1</accession>
<dbReference type="PANTHER" id="PTHR11461:SF211">
    <property type="entry name" value="GH10112P-RELATED"/>
    <property type="match status" value="1"/>
</dbReference>
<dbReference type="GO" id="GO:0005615">
    <property type="term" value="C:extracellular space"/>
    <property type="evidence" value="ECO:0007669"/>
    <property type="project" value="InterPro"/>
</dbReference>
<dbReference type="AlphaFoldDB" id="A0AAQ4DIX1"/>
<evidence type="ECO:0000256" key="4">
    <source>
        <dbReference type="ARBA" id="ARBA00022690"/>
    </source>
</evidence>
<sequence>MAASISSHPFLDFSVNVYKQLVSQRSRRGNIIYSPVSICGALSMLLAGARGNTATELSAVLRTLECYPFYHYFHVFFSNDSRAIDGVKVHSANRIFCDQAFPVLHSYRSLLCNTHGAAIEAVDFRKDFENVRRRINSWIEIVTASNIKGYLSPGRLDALATMIIVNAVHFKGLWQFYFNPTKMSRSCFFGSMGIREVSMMCQVVKYKTASCDDLNVRAMEIPFRGGLSSMVVIVPNEINGLFTLEPRLTAPKLNSLLKNLCYRGDTTLYLPKFKLELAVDFKVPLQGIGIKDLFTPEADLSGISETADLFASGFFHKASLEVDECGKQPHPADLEATSSQCDPVLSLNSLLIVNRPFMFLVRASETDVVHCMGSVRDFERNHVADNSFKTWSLPPR</sequence>
<comment type="subcellular location">
    <subcellularLocation>
        <location evidence="1">Secreted</location>
    </subcellularLocation>
</comment>
<evidence type="ECO:0000256" key="2">
    <source>
        <dbReference type="ARBA" id="ARBA00009500"/>
    </source>
</evidence>
<dbReference type="InterPro" id="IPR042178">
    <property type="entry name" value="Serpin_sf_1"/>
</dbReference>
<evidence type="ECO:0000256" key="1">
    <source>
        <dbReference type="ARBA" id="ARBA00004613"/>
    </source>
</evidence>
<proteinExistence type="inferred from homology"/>
<reference evidence="9 10" key="1">
    <citation type="journal article" date="2023" name="Arcadia Sci">
        <title>De novo assembly of a long-read Amblyomma americanum tick genome.</title>
        <authorList>
            <person name="Chou S."/>
            <person name="Poskanzer K.E."/>
            <person name="Rollins M."/>
            <person name="Thuy-Boun P.S."/>
        </authorList>
    </citation>
    <scope>NUCLEOTIDE SEQUENCE [LARGE SCALE GENOMIC DNA]</scope>
    <source>
        <strain evidence="9">F_SG_1</strain>
        <tissue evidence="9">Salivary glands</tissue>
    </source>
</reference>
<comment type="caution">
    <text evidence="9">The sequence shown here is derived from an EMBL/GenBank/DDBJ whole genome shotgun (WGS) entry which is preliminary data.</text>
</comment>
<dbReference type="EMBL" id="JARKHS020030112">
    <property type="protein sequence ID" value="KAK8762411.1"/>
    <property type="molecule type" value="Genomic_DNA"/>
</dbReference>
<dbReference type="InterPro" id="IPR042185">
    <property type="entry name" value="Serpin_sf_2"/>
</dbReference>
<evidence type="ECO:0000259" key="8">
    <source>
        <dbReference type="SMART" id="SM00093"/>
    </source>
</evidence>
<name>A0AAQ4DIX1_AMBAM</name>
<comment type="similarity">
    <text evidence="2 7">Belongs to the serpin family.</text>
</comment>
<dbReference type="Proteomes" id="UP001321473">
    <property type="component" value="Unassembled WGS sequence"/>
</dbReference>
<feature type="domain" description="Serpin" evidence="8">
    <location>
        <begin position="15"/>
        <end position="378"/>
    </location>
</feature>
<dbReference type="InterPro" id="IPR023795">
    <property type="entry name" value="Serpin_CS"/>
</dbReference>
<gene>
    <name evidence="9" type="ORF">V5799_026321</name>
</gene>
<dbReference type="Pfam" id="PF00079">
    <property type="entry name" value="Serpin"/>
    <property type="match status" value="1"/>
</dbReference>
<evidence type="ECO:0000256" key="5">
    <source>
        <dbReference type="ARBA" id="ARBA00022900"/>
    </source>
</evidence>
<dbReference type="SUPFAM" id="SSF56574">
    <property type="entry name" value="Serpins"/>
    <property type="match status" value="1"/>
</dbReference>
<dbReference type="InterPro" id="IPR036186">
    <property type="entry name" value="Serpin_sf"/>
</dbReference>
<dbReference type="Gene3D" id="3.30.497.10">
    <property type="entry name" value="Antithrombin, subunit I, domain 2"/>
    <property type="match status" value="1"/>
</dbReference>
<keyword evidence="5" id="KW-0722">Serine protease inhibitor</keyword>